<feature type="region of interest" description="Disordered" evidence="1">
    <location>
        <begin position="1090"/>
        <end position="1117"/>
    </location>
</feature>
<gene>
    <name evidence="3" type="ORF">VP01_993g4</name>
</gene>
<feature type="transmembrane region" description="Helical" evidence="2">
    <location>
        <begin position="526"/>
        <end position="546"/>
    </location>
</feature>
<name>A0A0L6U5C2_9BASI</name>
<evidence type="ECO:0000313" key="3">
    <source>
        <dbReference type="EMBL" id="KNZ43719.1"/>
    </source>
</evidence>
<dbReference type="Proteomes" id="UP000037035">
    <property type="component" value="Unassembled WGS sequence"/>
</dbReference>
<accession>A0A0L6U5C2</accession>
<keyword evidence="2" id="KW-0472">Membrane</keyword>
<organism evidence="3 4">
    <name type="scientific">Puccinia sorghi</name>
    <dbReference type="NCBI Taxonomy" id="27349"/>
    <lineage>
        <taxon>Eukaryota</taxon>
        <taxon>Fungi</taxon>
        <taxon>Dikarya</taxon>
        <taxon>Basidiomycota</taxon>
        <taxon>Pucciniomycotina</taxon>
        <taxon>Pucciniomycetes</taxon>
        <taxon>Pucciniales</taxon>
        <taxon>Pucciniaceae</taxon>
        <taxon>Puccinia</taxon>
    </lineage>
</organism>
<evidence type="ECO:0000313" key="4">
    <source>
        <dbReference type="Proteomes" id="UP000037035"/>
    </source>
</evidence>
<sequence length="1433" mass="165715">MEALFGPGIPAYSPTMLHISLFSFLPSWNIGQIPFNSIFPAIIPYKLVAAGASSLAESNLSIHPSDVKPSSQSLLYQVIIWCFRGVELIPFGHFYQLRMVEKSNFFNLSPEIFPSCMQVLSHHFLDLTVGNFWDVVLEYITSQVELGMKLSFHMLKKSCIYFAHSIFLEGIFEFKKTVKDHKENDVIHNVDKNFSTPTGPITPDNPIHRILTQPTQLSKIIQICFAAWLSTNLMEQFMILLQRDSWRKNKSLVWVTWKANQISSGSQSSLFSFLEDEPLPLPLSPKSVPKYSKATVSSFCLFHCHFIIAKVFFLYLGGGYQIVVVELQRISTELGTKLTQIRLELCTTYNQHTTGISYVYDHVKRKKLHVSAMETALVISLCETGFHEVMYPNEIKPYFPNQHIRHRLGSLHYGHLSFTADCHAVKRAKKQTTGVQCPWIGNQRERQLLVLHKACLIIQGTNVAQGGCMKISIDERVREEQKSRKADKNIVVFICFCLFLFKRKLWCHFLFGSNGLPFEMNLKCSFPSPFLCLFSFFSFNCSLYLFREYSFFECKWNISKWILSYFIPPIACIYFESKIIATTSMTKRRNKKKFQHNHLHSTLKPPSRERNLFAIFFLRLISFQDDNKFFRIGGHIDDGENWISEWVRKEQKTEKNIVVFICFCIFLYIRKSWCHLLFWGNVSPFAMNLKSLFPFPFLCLFSFLSFNCSLFCFREYNFFDWEWNISKYFNFHSTSLSTQELILVFLLYYHVCYSVCMVYANWHVTGHWRLFVAGLQREGPEGTLCIAKATCRTQEASALPELDPGCFRYDCSHSIHSIQSCCHSPGGYIYPLSCRSLHSRFSQFLSSEKINSILLNSQHTFSPRPHSIPIINNPFIHCCQVLKAHHNQTNAQARLKRFRRSSEEIQVEVTQSLIFTSHSPLILILFHSFIDRFLLSFRLVISFIYLLKTSQKILLLLAFIDSCKNVFDNKLLHHTLIINIISSLPSNGSTETVSHPSSTSLNSLSLADQSYFSKKERKKDYNFLPYLDSPLMVQAWMERGGKIDQGGPFPHLLVGGQDLDVLENERADQVFLWKHKVVFEFVFRFSTQHRKKKKKQKKKQANISIPKKKHKKKYPASRREQIGLMQGEQISFILDPSRHPSIFRRPQHESIRFKKERQKLETKNQASEDWQNVLLSNTGSPNSCNPGFENISHCLGVDKFLLTPLLLLPSMVACGAQLSEELCADCVDKSHIVILCEYNKVNHLEGTSMWKCHHFLGLFITEKKTGWDKKSNKESLQKELAQMPAVDIQHAPAKLSSKLHLFACVGVLALSLYRRLEVRVTTEASWEFLQVNCRQCLQRPWKTCHFIRQTVQAAHHRCKQKNWSSHLLGMQNFILHLTLFTQLTFQSGVVGPSTTIFIFNREGIVLKSKLLSTHFKITWIVVVLGRGFTRRTS</sequence>
<feature type="compositionally biased region" description="Basic residues" evidence="1">
    <location>
        <begin position="1090"/>
        <end position="1116"/>
    </location>
</feature>
<feature type="transmembrane region" description="Helical" evidence="2">
    <location>
        <begin position="741"/>
        <end position="762"/>
    </location>
</feature>
<feature type="transmembrane region" description="Helical" evidence="2">
    <location>
        <begin position="657"/>
        <end position="680"/>
    </location>
</feature>
<keyword evidence="2" id="KW-0812">Transmembrane</keyword>
<comment type="caution">
    <text evidence="3">The sequence shown here is derived from an EMBL/GenBank/DDBJ whole genome shotgun (WGS) entry which is preliminary data.</text>
</comment>
<evidence type="ECO:0000256" key="1">
    <source>
        <dbReference type="SAM" id="MobiDB-lite"/>
    </source>
</evidence>
<feature type="transmembrane region" description="Helical" evidence="2">
    <location>
        <begin position="490"/>
        <end position="506"/>
    </location>
</feature>
<protein>
    <submittedName>
        <fullName evidence="3">Uncharacterized protein</fullName>
    </submittedName>
</protein>
<dbReference type="VEuPathDB" id="FungiDB:VP01_993g4"/>
<keyword evidence="4" id="KW-1185">Reference proteome</keyword>
<proteinExistence type="predicted"/>
<keyword evidence="2" id="KW-1133">Transmembrane helix</keyword>
<dbReference type="EMBL" id="LAVV01015647">
    <property type="protein sequence ID" value="KNZ43719.1"/>
    <property type="molecule type" value="Genomic_DNA"/>
</dbReference>
<evidence type="ECO:0000256" key="2">
    <source>
        <dbReference type="SAM" id="Phobius"/>
    </source>
</evidence>
<feature type="transmembrane region" description="Helical" evidence="2">
    <location>
        <begin position="692"/>
        <end position="713"/>
    </location>
</feature>
<reference evidence="3 4" key="1">
    <citation type="submission" date="2015-08" db="EMBL/GenBank/DDBJ databases">
        <title>Next Generation Sequencing and Analysis of the Genome of Puccinia sorghi L Schw, the Causal Agent of Maize Common Rust.</title>
        <authorList>
            <person name="Rochi L."/>
            <person name="Burguener G."/>
            <person name="Darino M."/>
            <person name="Turjanski A."/>
            <person name="Kreff E."/>
            <person name="Dieguez M.J."/>
            <person name="Sacco F."/>
        </authorList>
    </citation>
    <scope>NUCLEOTIDE SEQUENCE [LARGE SCALE GENOMIC DNA]</scope>
    <source>
        <strain evidence="3 4">RO10H11247</strain>
    </source>
</reference>